<dbReference type="GO" id="GO:0006412">
    <property type="term" value="P:translation"/>
    <property type="evidence" value="ECO:0007669"/>
    <property type="project" value="UniProtKB-UniRule"/>
</dbReference>
<keyword evidence="4 6" id="KW-0694">RNA-binding</keyword>
<accession>A0A1F4VP52</accession>
<keyword evidence="2 4" id="KW-0687">Ribonucleoprotein</keyword>
<dbReference type="Pfam" id="PF00312">
    <property type="entry name" value="Ribosomal_S15"/>
    <property type="match status" value="1"/>
</dbReference>
<dbReference type="PANTHER" id="PTHR23321">
    <property type="entry name" value="RIBOSOMAL PROTEIN S15, BACTERIAL AND ORGANELLAR"/>
    <property type="match status" value="1"/>
</dbReference>
<keyword evidence="4 6" id="KW-0699">rRNA-binding</keyword>
<dbReference type="GO" id="GO:0019843">
    <property type="term" value="F:rRNA binding"/>
    <property type="evidence" value="ECO:0007669"/>
    <property type="project" value="UniProtKB-UniRule"/>
</dbReference>
<sequence length="89" mass="10340">MALAKEKKQSIIVEYAQSEKDTGSPEVQVAILSTRIAELQKHLREHKNDIHSRRGLLMLVNKRRRILAYLQRVDETRYKSVIKKVGLSK</sequence>
<evidence type="ECO:0000256" key="2">
    <source>
        <dbReference type="ARBA" id="ARBA00023274"/>
    </source>
</evidence>
<comment type="similarity">
    <text evidence="4 5">Belongs to the universal ribosomal protein uS15 family.</text>
</comment>
<dbReference type="Gene3D" id="1.10.287.10">
    <property type="entry name" value="S15/NS1, RNA-binding"/>
    <property type="match status" value="1"/>
</dbReference>
<evidence type="ECO:0000256" key="5">
    <source>
        <dbReference type="RuleBase" id="RU003919"/>
    </source>
</evidence>
<gene>
    <name evidence="4" type="primary">rpsO</name>
    <name evidence="7" type="ORF">A3A70_02270</name>
</gene>
<evidence type="ECO:0000256" key="1">
    <source>
        <dbReference type="ARBA" id="ARBA00022980"/>
    </source>
</evidence>
<organism evidence="7 8">
    <name type="scientific">candidate division WWE3 bacterium RIFCSPLOWO2_01_FULL_42_11</name>
    <dbReference type="NCBI Taxonomy" id="1802627"/>
    <lineage>
        <taxon>Bacteria</taxon>
        <taxon>Katanobacteria</taxon>
    </lineage>
</organism>
<evidence type="ECO:0000313" key="8">
    <source>
        <dbReference type="Proteomes" id="UP000178964"/>
    </source>
</evidence>
<dbReference type="Proteomes" id="UP000178964">
    <property type="component" value="Unassembled WGS sequence"/>
</dbReference>
<comment type="subunit">
    <text evidence="3 4">Part of the 30S ribosomal subunit. Forms a bridge to the 50S subunit in the 70S ribosome, contacting the 23S rRNA.</text>
</comment>
<keyword evidence="1 4" id="KW-0689">Ribosomal protein</keyword>
<dbReference type="SMART" id="SM01387">
    <property type="entry name" value="Ribosomal_S15"/>
    <property type="match status" value="1"/>
</dbReference>
<protein>
    <recommendedName>
        <fullName evidence="4">Small ribosomal subunit protein uS15</fullName>
    </recommendedName>
</protein>
<dbReference type="InterPro" id="IPR000589">
    <property type="entry name" value="Ribosomal_uS15"/>
</dbReference>
<evidence type="ECO:0000256" key="4">
    <source>
        <dbReference type="HAMAP-Rule" id="MF_01343"/>
    </source>
</evidence>
<dbReference type="Gene3D" id="6.10.250.3130">
    <property type="match status" value="1"/>
</dbReference>
<reference evidence="7 8" key="1">
    <citation type="journal article" date="2016" name="Nat. Commun.">
        <title>Thousands of microbial genomes shed light on interconnected biogeochemical processes in an aquifer system.</title>
        <authorList>
            <person name="Anantharaman K."/>
            <person name="Brown C.T."/>
            <person name="Hug L.A."/>
            <person name="Sharon I."/>
            <person name="Castelle C.J."/>
            <person name="Probst A.J."/>
            <person name="Thomas B.C."/>
            <person name="Singh A."/>
            <person name="Wilkins M.J."/>
            <person name="Karaoz U."/>
            <person name="Brodie E.L."/>
            <person name="Williams K.H."/>
            <person name="Hubbard S.S."/>
            <person name="Banfield J.F."/>
        </authorList>
    </citation>
    <scope>NUCLEOTIDE SEQUENCE [LARGE SCALE GENOMIC DNA]</scope>
</reference>
<dbReference type="CDD" id="cd00353">
    <property type="entry name" value="Ribosomal_S15p_S13e"/>
    <property type="match status" value="1"/>
</dbReference>
<dbReference type="SUPFAM" id="SSF47060">
    <property type="entry name" value="S15/NS1 RNA-binding domain"/>
    <property type="match status" value="1"/>
</dbReference>
<dbReference type="HAMAP" id="MF_01343_B">
    <property type="entry name" value="Ribosomal_uS15_B"/>
    <property type="match status" value="1"/>
</dbReference>
<dbReference type="NCBIfam" id="TIGR00952">
    <property type="entry name" value="S15_bact"/>
    <property type="match status" value="1"/>
</dbReference>
<comment type="function">
    <text evidence="4">Forms an intersubunit bridge (bridge B4) with the 23S rRNA of the 50S subunit in the ribosome.</text>
</comment>
<dbReference type="PANTHER" id="PTHR23321:SF26">
    <property type="entry name" value="SMALL RIBOSOMAL SUBUNIT PROTEIN US15M"/>
    <property type="match status" value="1"/>
</dbReference>
<evidence type="ECO:0000313" key="7">
    <source>
        <dbReference type="EMBL" id="OGC58974.1"/>
    </source>
</evidence>
<evidence type="ECO:0000256" key="6">
    <source>
        <dbReference type="RuleBase" id="RU004524"/>
    </source>
</evidence>
<dbReference type="EMBL" id="MEVK01000026">
    <property type="protein sequence ID" value="OGC58974.1"/>
    <property type="molecule type" value="Genomic_DNA"/>
</dbReference>
<dbReference type="FunFam" id="1.10.287.10:FF:000002">
    <property type="entry name" value="30S ribosomal protein S15"/>
    <property type="match status" value="1"/>
</dbReference>
<dbReference type="PROSITE" id="PS00362">
    <property type="entry name" value="RIBOSOMAL_S15"/>
    <property type="match status" value="1"/>
</dbReference>
<dbReference type="InterPro" id="IPR005290">
    <property type="entry name" value="Ribosomal_uS15_bac-type"/>
</dbReference>
<comment type="caution">
    <text evidence="7">The sequence shown here is derived from an EMBL/GenBank/DDBJ whole genome shotgun (WGS) entry which is preliminary data.</text>
</comment>
<dbReference type="AlphaFoldDB" id="A0A1F4VP52"/>
<proteinExistence type="inferred from homology"/>
<evidence type="ECO:0000256" key="3">
    <source>
        <dbReference type="ARBA" id="ARBA00064542"/>
    </source>
</evidence>
<dbReference type="GO" id="GO:0022627">
    <property type="term" value="C:cytosolic small ribosomal subunit"/>
    <property type="evidence" value="ECO:0007669"/>
    <property type="project" value="TreeGrafter"/>
</dbReference>
<name>A0A1F4VP52_UNCKA</name>
<dbReference type="InterPro" id="IPR009068">
    <property type="entry name" value="uS15_NS1_RNA-bd_sf"/>
</dbReference>
<dbReference type="STRING" id="1802627.A3A70_02270"/>
<dbReference type="GO" id="GO:0003735">
    <property type="term" value="F:structural constituent of ribosome"/>
    <property type="evidence" value="ECO:0007669"/>
    <property type="project" value="InterPro"/>
</dbReference>
<comment type="function">
    <text evidence="4 6">One of the primary rRNA binding proteins, it binds directly to 16S rRNA where it helps nucleate assembly of the platform of the 30S subunit by binding and bridging several RNA helices of the 16S rRNA.</text>
</comment>